<keyword evidence="3" id="KW-0720">Serine protease</keyword>
<keyword evidence="2" id="KW-0378">Hydrolase</keyword>
<sequence>MRHQKTISQTHSITNSRPVPVRELIPEITVFCTPTENIYRNKTFSTWTASRRNQLDVTSFVLVNPKQIQHAEIIIKHFLARLTGPIAQPITLRLSSPDGGSLGSTINMISKIIRAKIMEFAQTSGLIASVRQYEQTLWNSTVSNSWFTEGLVQGSLLLCDLIRIGEEIRFAINHYFKTYNMTLYEDKDLSPRKLTQSFKFFSTINDAASFSKKLFKCLLPVTDKRKLTSSFNLDRALANLAKDSPDNTVKSFKSRLDREFVRSVPSNGTTSEQLYMLLCHSLVERTSHYSDCIKELRRFTTCTSSSRDQNKTIVHHRFLVKPWLTVIERLSECKINIDKDGNANIRCKFAANRRLPKTTTQQVKYIYEKILDQRIPRRSSLYRVANELGNVLSRSIWGSQLTYDICQYFMIYQEGYRRLNTLSKSATKDKRAAMRYKKMVISLNMYKNGILKETMLAVGNFHCSVLEIQKFLIHGIRSSLKESWHSHSKILICLSEWITKLLELFGCANLSDTDVDTSISTDIPPTNMTDMTDSDSASNEFDENNEMRYLAIYSKKDQIRKEADIIFERLMRSMNDVIWFLHYFVWGSTKMNLTSKNWRKNGLHLDTGQSLVPSTQYYVRAGSNKTDRGGSVHRVTNIHVYNDTYHSWFSRLLEHDIALFQVKPPFYFSRTVRSVRLPRSTHEKSYDELLVCGWGYINNKEKENAKTLMGVYVQHVPYEICVNATSSYAILVKDDYHLCYGTQGKDACFGDSGGALASKRTIYGVVSFGHGCGKVAGVYVKVSYYREWIKAVANL</sequence>
<dbReference type="InterPro" id="IPR033116">
    <property type="entry name" value="TRYPSIN_SER"/>
</dbReference>
<keyword evidence="8" id="KW-0812">Transmembrane</keyword>
<organism evidence="8 9">
    <name type="scientific">Temnothorax longispinosus</name>
    <dbReference type="NCBI Taxonomy" id="300112"/>
    <lineage>
        <taxon>Eukaryota</taxon>
        <taxon>Metazoa</taxon>
        <taxon>Ecdysozoa</taxon>
        <taxon>Arthropoda</taxon>
        <taxon>Hexapoda</taxon>
        <taxon>Insecta</taxon>
        <taxon>Pterygota</taxon>
        <taxon>Neoptera</taxon>
        <taxon>Endopterygota</taxon>
        <taxon>Hymenoptera</taxon>
        <taxon>Apocrita</taxon>
        <taxon>Aculeata</taxon>
        <taxon>Formicoidea</taxon>
        <taxon>Formicidae</taxon>
        <taxon>Myrmicinae</taxon>
        <taxon>Temnothorax</taxon>
    </lineage>
</organism>
<proteinExistence type="predicted"/>
<evidence type="ECO:0000256" key="4">
    <source>
        <dbReference type="ARBA" id="ARBA00023145"/>
    </source>
</evidence>
<dbReference type="InterPro" id="IPR001254">
    <property type="entry name" value="Trypsin_dom"/>
</dbReference>
<dbReference type="Proteomes" id="UP000310200">
    <property type="component" value="Unassembled WGS sequence"/>
</dbReference>
<evidence type="ECO:0000256" key="3">
    <source>
        <dbReference type="ARBA" id="ARBA00022825"/>
    </source>
</evidence>
<dbReference type="PROSITE" id="PS00135">
    <property type="entry name" value="TRYPSIN_SER"/>
    <property type="match status" value="1"/>
</dbReference>
<evidence type="ECO:0000256" key="5">
    <source>
        <dbReference type="ARBA" id="ARBA00023157"/>
    </source>
</evidence>
<keyword evidence="5" id="KW-1015">Disulfide bond</keyword>
<dbReference type="PROSITE" id="PS50240">
    <property type="entry name" value="TRYPSIN_DOM"/>
    <property type="match status" value="1"/>
</dbReference>
<protein>
    <submittedName>
        <fullName evidence="8">Transmembrane protease serine</fullName>
    </submittedName>
</protein>
<keyword evidence="8" id="KW-0472">Membrane</keyword>
<dbReference type="InterPro" id="IPR043504">
    <property type="entry name" value="Peptidase_S1_PA_chymotrypsin"/>
</dbReference>
<dbReference type="GO" id="GO:0006508">
    <property type="term" value="P:proteolysis"/>
    <property type="evidence" value="ECO:0007669"/>
    <property type="project" value="UniProtKB-KW"/>
</dbReference>
<evidence type="ECO:0000313" key="9">
    <source>
        <dbReference type="Proteomes" id="UP000310200"/>
    </source>
</evidence>
<evidence type="ECO:0000256" key="6">
    <source>
        <dbReference type="SAM" id="MobiDB-lite"/>
    </source>
</evidence>
<dbReference type="Pfam" id="PF00089">
    <property type="entry name" value="Trypsin"/>
    <property type="match status" value="1"/>
</dbReference>
<feature type="region of interest" description="Disordered" evidence="6">
    <location>
        <begin position="521"/>
        <end position="540"/>
    </location>
</feature>
<name>A0A4S2JW77_9HYME</name>
<dbReference type="PANTHER" id="PTHR24276">
    <property type="entry name" value="POLYSERASE-RELATED"/>
    <property type="match status" value="1"/>
</dbReference>
<evidence type="ECO:0000256" key="2">
    <source>
        <dbReference type="ARBA" id="ARBA00022801"/>
    </source>
</evidence>
<accession>A0A4S2JW77</accession>
<dbReference type="InterPro" id="IPR009003">
    <property type="entry name" value="Peptidase_S1_PA"/>
</dbReference>
<keyword evidence="4" id="KW-0865">Zymogen</keyword>
<dbReference type="SUPFAM" id="SSF50494">
    <property type="entry name" value="Trypsin-like serine proteases"/>
    <property type="match status" value="1"/>
</dbReference>
<dbReference type="GO" id="GO:0004252">
    <property type="term" value="F:serine-type endopeptidase activity"/>
    <property type="evidence" value="ECO:0007669"/>
    <property type="project" value="InterPro"/>
</dbReference>
<evidence type="ECO:0000313" key="8">
    <source>
        <dbReference type="EMBL" id="TGZ38398.1"/>
    </source>
</evidence>
<evidence type="ECO:0000259" key="7">
    <source>
        <dbReference type="PROSITE" id="PS50240"/>
    </source>
</evidence>
<evidence type="ECO:0000256" key="1">
    <source>
        <dbReference type="ARBA" id="ARBA00022670"/>
    </source>
</evidence>
<dbReference type="CDD" id="cd00190">
    <property type="entry name" value="Tryp_SPc"/>
    <property type="match status" value="1"/>
</dbReference>
<dbReference type="SMART" id="SM00020">
    <property type="entry name" value="Tryp_SPc"/>
    <property type="match status" value="1"/>
</dbReference>
<feature type="domain" description="Peptidase S1" evidence="7">
    <location>
        <begin position="565"/>
        <end position="794"/>
    </location>
</feature>
<dbReference type="PANTHER" id="PTHR24276:SF97">
    <property type="entry name" value="GH13245P2-RELATED"/>
    <property type="match status" value="1"/>
</dbReference>
<keyword evidence="1 8" id="KW-0645">Protease</keyword>
<feature type="compositionally biased region" description="Polar residues" evidence="6">
    <location>
        <begin position="524"/>
        <end position="539"/>
    </location>
</feature>
<keyword evidence="9" id="KW-1185">Reference proteome</keyword>
<gene>
    <name evidence="8" type="ORF">DBV15_06746</name>
</gene>
<dbReference type="InterPro" id="IPR050430">
    <property type="entry name" value="Peptidase_S1"/>
</dbReference>
<dbReference type="Gene3D" id="2.40.10.10">
    <property type="entry name" value="Trypsin-like serine proteases"/>
    <property type="match status" value="2"/>
</dbReference>
<dbReference type="EMBL" id="QBLH01003435">
    <property type="protein sequence ID" value="TGZ38398.1"/>
    <property type="molecule type" value="Genomic_DNA"/>
</dbReference>
<dbReference type="STRING" id="300112.A0A4S2JW77"/>
<dbReference type="AlphaFoldDB" id="A0A4S2JW77"/>
<comment type="caution">
    <text evidence="8">The sequence shown here is derived from an EMBL/GenBank/DDBJ whole genome shotgun (WGS) entry which is preliminary data.</text>
</comment>
<reference evidence="8 9" key="1">
    <citation type="journal article" date="2019" name="Philos. Trans. R. Soc. Lond., B, Biol. Sci.">
        <title>Ant behaviour and brain gene expression of defending hosts depend on the ecological success of the intruding social parasite.</title>
        <authorList>
            <person name="Kaur R."/>
            <person name="Stoldt M."/>
            <person name="Jongepier E."/>
            <person name="Feldmeyer B."/>
            <person name="Menzel F."/>
            <person name="Bornberg-Bauer E."/>
            <person name="Foitzik S."/>
        </authorList>
    </citation>
    <scope>NUCLEOTIDE SEQUENCE [LARGE SCALE GENOMIC DNA]</scope>
    <source>
        <tissue evidence="8">Whole body</tissue>
    </source>
</reference>